<dbReference type="AlphaFoldDB" id="A0A813G859"/>
<feature type="compositionally biased region" description="Basic and acidic residues" evidence="1">
    <location>
        <begin position="1"/>
        <end position="10"/>
    </location>
</feature>
<evidence type="ECO:0000256" key="1">
    <source>
        <dbReference type="SAM" id="MobiDB-lite"/>
    </source>
</evidence>
<feature type="region of interest" description="Disordered" evidence="1">
    <location>
        <begin position="1"/>
        <end position="20"/>
    </location>
</feature>
<dbReference type="EMBL" id="CAJNNV010027649">
    <property type="protein sequence ID" value="CAE8621117.1"/>
    <property type="molecule type" value="Genomic_DNA"/>
</dbReference>
<evidence type="ECO:0000313" key="2">
    <source>
        <dbReference type="EMBL" id="CAE8621117.1"/>
    </source>
</evidence>
<accession>A0A813G859</accession>
<dbReference type="Proteomes" id="UP000654075">
    <property type="component" value="Unassembled WGS sequence"/>
</dbReference>
<reference evidence="2" key="1">
    <citation type="submission" date="2021-02" db="EMBL/GenBank/DDBJ databases">
        <authorList>
            <person name="Dougan E. K."/>
            <person name="Rhodes N."/>
            <person name="Thang M."/>
            <person name="Chan C."/>
        </authorList>
    </citation>
    <scope>NUCLEOTIDE SEQUENCE</scope>
</reference>
<evidence type="ECO:0000313" key="3">
    <source>
        <dbReference type="Proteomes" id="UP000654075"/>
    </source>
</evidence>
<organism evidence="2 3">
    <name type="scientific">Polarella glacialis</name>
    <name type="common">Dinoflagellate</name>
    <dbReference type="NCBI Taxonomy" id="89957"/>
    <lineage>
        <taxon>Eukaryota</taxon>
        <taxon>Sar</taxon>
        <taxon>Alveolata</taxon>
        <taxon>Dinophyceae</taxon>
        <taxon>Suessiales</taxon>
        <taxon>Suessiaceae</taxon>
        <taxon>Polarella</taxon>
    </lineage>
</organism>
<proteinExistence type="predicted"/>
<sequence length="150" mass="15794">MLGRALHPDPDSQVQEQSPRRLQVSDCIPGRFALPLALQLPLSLAEVSSLTAGRSLEPADVKAAALKRHKRFFCFCLFGALGGKGAKEEELIAAGAAAGAAMTTAKGFDGSTPASAAIPSLSKKDVGALNHEVAHVERRRQEKISCGYTI</sequence>
<name>A0A813G859_POLGL</name>
<keyword evidence="3" id="KW-1185">Reference proteome</keyword>
<gene>
    <name evidence="2" type="ORF">PGLA1383_LOCUS38640</name>
</gene>
<protein>
    <submittedName>
        <fullName evidence="2">Uncharacterized protein</fullName>
    </submittedName>
</protein>
<comment type="caution">
    <text evidence="2">The sequence shown here is derived from an EMBL/GenBank/DDBJ whole genome shotgun (WGS) entry which is preliminary data.</text>
</comment>